<dbReference type="SUPFAM" id="SSF51306">
    <property type="entry name" value="LexA/Signal peptidase"/>
    <property type="match status" value="1"/>
</dbReference>
<dbReference type="PROSITE" id="PS51375">
    <property type="entry name" value="PPR"/>
    <property type="match status" value="11"/>
</dbReference>
<dbReference type="PRINTS" id="PR00727">
    <property type="entry name" value="LEADERPTASE"/>
</dbReference>
<dbReference type="EC" id="3.4.21.89" evidence="5"/>
<dbReference type="GO" id="GO:0004252">
    <property type="term" value="F:serine-type endopeptidase activity"/>
    <property type="evidence" value="ECO:0007669"/>
    <property type="project" value="InterPro"/>
</dbReference>
<dbReference type="PROSITE" id="PS00501">
    <property type="entry name" value="SPASE_I_1"/>
    <property type="match status" value="1"/>
</dbReference>
<evidence type="ECO:0000256" key="14">
    <source>
        <dbReference type="PROSITE-ProRule" id="PRU00708"/>
    </source>
</evidence>
<feature type="repeat" description="PPR" evidence="14">
    <location>
        <begin position="209"/>
        <end position="243"/>
    </location>
</feature>
<dbReference type="Gene3D" id="2.10.109.10">
    <property type="entry name" value="Umud Fragment, subunit A"/>
    <property type="match status" value="1"/>
</dbReference>
<feature type="repeat" description="PPR" evidence="14">
    <location>
        <begin position="314"/>
        <end position="348"/>
    </location>
</feature>
<dbReference type="Pfam" id="PF10502">
    <property type="entry name" value="Peptidase_S26"/>
    <property type="match status" value="1"/>
</dbReference>
<feature type="compositionally biased region" description="Polar residues" evidence="15">
    <location>
        <begin position="950"/>
        <end position="960"/>
    </location>
</feature>
<dbReference type="EMBL" id="AP019303">
    <property type="protein sequence ID" value="BBH08427.1"/>
    <property type="molecule type" value="Genomic_DNA"/>
</dbReference>
<dbReference type="GO" id="GO:0016020">
    <property type="term" value="C:membrane"/>
    <property type="evidence" value="ECO:0007669"/>
    <property type="project" value="UniProtKB-SubCell"/>
</dbReference>
<dbReference type="PROSITE" id="PS00761">
    <property type="entry name" value="SPASE_I_3"/>
    <property type="match status" value="1"/>
</dbReference>
<dbReference type="FunFam" id="2.10.109.10:FF:000012">
    <property type="entry name" value="Peptidase/ serine-type peptidase"/>
    <property type="match status" value="1"/>
</dbReference>
<dbReference type="InterPro" id="IPR002885">
    <property type="entry name" value="PPR_rpt"/>
</dbReference>
<evidence type="ECO:0000256" key="6">
    <source>
        <dbReference type="ARBA" id="ARBA00022528"/>
    </source>
</evidence>
<keyword evidence="10" id="KW-0378">Hydrolase</keyword>
<evidence type="ECO:0000256" key="12">
    <source>
        <dbReference type="ARBA" id="ARBA00023136"/>
    </source>
</evidence>
<feature type="compositionally biased region" description="Gly residues" evidence="15">
    <location>
        <begin position="699"/>
        <end position="713"/>
    </location>
</feature>
<dbReference type="InterPro" id="IPR000223">
    <property type="entry name" value="Pept_S26A_signal_pept_1"/>
</dbReference>
<dbReference type="AlphaFoldDB" id="A0A4Y1RXI2"/>
<evidence type="ECO:0000256" key="2">
    <source>
        <dbReference type="ARBA" id="ARBA00004229"/>
    </source>
</evidence>
<keyword evidence="17" id="KW-0808">Transferase</keyword>
<feature type="repeat" description="PPR" evidence="14">
    <location>
        <begin position="384"/>
        <end position="418"/>
    </location>
</feature>
<evidence type="ECO:0000256" key="15">
    <source>
        <dbReference type="SAM" id="MobiDB-lite"/>
    </source>
</evidence>
<feature type="domain" description="Peptidase S26" evidence="16">
    <location>
        <begin position="739"/>
        <end position="896"/>
    </location>
</feature>
<feature type="repeat" description="PPR" evidence="14">
    <location>
        <begin position="419"/>
        <end position="453"/>
    </location>
</feature>
<comment type="catalytic activity">
    <reaction evidence="1">
        <text>Cleavage of hydrophobic, N-terminal signal or leader sequences from secreted and periplasmic proteins.</text>
        <dbReference type="EC" id="3.4.21.89"/>
    </reaction>
</comment>
<keyword evidence="11" id="KW-0809">Transit peptide</keyword>
<dbReference type="Pfam" id="PF13041">
    <property type="entry name" value="PPR_2"/>
    <property type="match status" value="3"/>
</dbReference>
<dbReference type="GO" id="GO:0009534">
    <property type="term" value="C:chloroplast thylakoid"/>
    <property type="evidence" value="ECO:0007669"/>
    <property type="project" value="UniProtKB-ARBA"/>
</dbReference>
<comment type="subcellular location">
    <subcellularLocation>
        <location evidence="3">Membrane</location>
    </subcellularLocation>
    <subcellularLocation>
        <location evidence="2">Plastid</location>
        <location evidence="2">Chloroplast</location>
    </subcellularLocation>
</comment>
<dbReference type="NCBIfam" id="TIGR00756">
    <property type="entry name" value="PPR"/>
    <property type="match status" value="10"/>
</dbReference>
<evidence type="ECO:0000313" key="17">
    <source>
        <dbReference type="EMBL" id="BBH08427.1"/>
    </source>
</evidence>
<dbReference type="Pfam" id="PF01535">
    <property type="entry name" value="PPR"/>
    <property type="match status" value="1"/>
</dbReference>
<evidence type="ECO:0000256" key="10">
    <source>
        <dbReference type="ARBA" id="ARBA00022801"/>
    </source>
</evidence>
<keyword evidence="12" id="KW-0472">Membrane</keyword>
<proteinExistence type="inferred from homology"/>
<evidence type="ECO:0000259" key="16">
    <source>
        <dbReference type="Pfam" id="PF10502"/>
    </source>
</evidence>
<gene>
    <name evidence="17" type="ORF">Prudu_020612</name>
</gene>
<protein>
    <recommendedName>
        <fullName evidence="5">signal peptidase I</fullName>
        <ecNumber evidence="5">3.4.21.89</ecNumber>
    </recommendedName>
</protein>
<dbReference type="Pfam" id="PF13812">
    <property type="entry name" value="PPR_3"/>
    <property type="match status" value="1"/>
</dbReference>
<feature type="repeat" description="PPR" evidence="14">
    <location>
        <begin position="174"/>
        <end position="208"/>
    </location>
</feature>
<dbReference type="InterPro" id="IPR019758">
    <property type="entry name" value="Pept_S26A_signal_pept_1_CS"/>
</dbReference>
<dbReference type="NCBIfam" id="TIGR02227">
    <property type="entry name" value="sigpep_I_bact"/>
    <property type="match status" value="1"/>
</dbReference>
<dbReference type="GO" id="GO:0009003">
    <property type="term" value="F:signal peptidase activity"/>
    <property type="evidence" value="ECO:0007669"/>
    <property type="project" value="UniProtKB-EC"/>
</dbReference>
<evidence type="ECO:0000256" key="5">
    <source>
        <dbReference type="ARBA" id="ARBA00013208"/>
    </source>
</evidence>
<dbReference type="Gene3D" id="1.25.40.10">
    <property type="entry name" value="Tetratricopeptide repeat domain"/>
    <property type="match status" value="4"/>
</dbReference>
<feature type="compositionally biased region" description="Basic and acidic residues" evidence="15">
    <location>
        <begin position="714"/>
        <end position="725"/>
    </location>
</feature>
<feature type="active site" evidence="13">
    <location>
        <position position="766"/>
    </location>
</feature>
<keyword evidence="6" id="KW-0150">Chloroplast</keyword>
<organism evidence="17">
    <name type="scientific">Prunus dulcis</name>
    <name type="common">Almond</name>
    <name type="synonym">Amygdalus dulcis</name>
    <dbReference type="NCBI Taxonomy" id="3755"/>
    <lineage>
        <taxon>Eukaryota</taxon>
        <taxon>Viridiplantae</taxon>
        <taxon>Streptophyta</taxon>
        <taxon>Embryophyta</taxon>
        <taxon>Tracheophyta</taxon>
        <taxon>Spermatophyta</taxon>
        <taxon>Magnoliopsida</taxon>
        <taxon>eudicotyledons</taxon>
        <taxon>Gunneridae</taxon>
        <taxon>Pentapetalae</taxon>
        <taxon>rosids</taxon>
        <taxon>fabids</taxon>
        <taxon>Rosales</taxon>
        <taxon>Rosaceae</taxon>
        <taxon>Amygdaloideae</taxon>
        <taxon>Amygdaleae</taxon>
        <taxon>Prunus</taxon>
    </lineage>
</organism>
<dbReference type="GO" id="GO:0016301">
    <property type="term" value="F:kinase activity"/>
    <property type="evidence" value="ECO:0007669"/>
    <property type="project" value="UniProtKB-KW"/>
</dbReference>
<dbReference type="PANTHER" id="PTHR47931:SF2">
    <property type="entry name" value="OS01G0228400 PROTEIN"/>
    <property type="match status" value="1"/>
</dbReference>
<dbReference type="InterPro" id="IPR036286">
    <property type="entry name" value="LexA/Signal_pep-like_sf"/>
</dbReference>
<evidence type="ECO:0000256" key="13">
    <source>
        <dbReference type="PIRSR" id="PIRSR600223-1"/>
    </source>
</evidence>
<evidence type="ECO:0000256" key="8">
    <source>
        <dbReference type="ARBA" id="ARBA00022670"/>
    </source>
</evidence>
<dbReference type="SUPFAM" id="SSF81901">
    <property type="entry name" value="HCP-like"/>
    <property type="match status" value="1"/>
</dbReference>
<feature type="repeat" description="PPR" evidence="14">
    <location>
        <begin position="244"/>
        <end position="278"/>
    </location>
</feature>
<evidence type="ECO:0000256" key="1">
    <source>
        <dbReference type="ARBA" id="ARBA00000677"/>
    </source>
</evidence>
<feature type="repeat" description="PPR" evidence="14">
    <location>
        <begin position="103"/>
        <end position="137"/>
    </location>
</feature>
<reference evidence="17" key="1">
    <citation type="journal article" date="2019" name="Science">
        <title>Mutation of a bHLH transcription factor allowed almond domestication.</title>
        <authorList>
            <person name="Sanchez-Perez R."/>
            <person name="Pavan S."/>
            <person name="Mazzeo R."/>
            <person name="Moldovan C."/>
            <person name="Aiese Cigliano R."/>
            <person name="Del Cueto J."/>
            <person name="Ricciardi F."/>
            <person name="Lotti C."/>
            <person name="Ricciardi L."/>
            <person name="Dicenta F."/>
            <person name="Lopez-Marques R.L."/>
            <person name="Lindberg Moller B."/>
        </authorList>
    </citation>
    <scope>NUCLEOTIDE SEQUENCE</scope>
</reference>
<comment type="similarity">
    <text evidence="4">Belongs to the peptidase S26 family.</text>
</comment>
<evidence type="ECO:0000256" key="4">
    <source>
        <dbReference type="ARBA" id="ARBA00009370"/>
    </source>
</evidence>
<sequence length="960" mass="107069">MVEPHLQKKDSTLVDSGIQSHCLVCLGKTSCQVVRSRTKLMNSLIARRKPHEAQSIFKSLAEEGHRPTLITYTTLVAALTRQRRFKSIPLLLSEVKENGLKPDSILFNAMINASSESGNIDDAMKIFQKMEESGCKPTTSTFNTLIKGYGIAGKPEESLKLLELMLQDENTKPNDRTYNMIVRAWCNKKKINQAWNTVYKMVASGIQPDVVTYNTLARAYAENGETNIAERLMLEMQNNKVNPNERTCGIIVNGYCKEGSMTEALRFVYRMKDLGVHPNLVIFNSLIKGYLDITDTDGVDEVLTLMEEFGMKPDVITFSTIMDAWSSAGLMEKCQEVFNDMIKADIEPDIHAFSILAKGYVRAGEPGKAESLMISMGKYGVHPNVVIFTTIMSGWCTAGKMEHAWSIHEKMCEMSIAPNLKTFETLIWGYGEARQPWKAEDLLHIMEEKGVIPEKRTIQLVAEAWRVIGLMTEAMRVLNDSEEEREVVQNNRRDKVPEQSLEMINRKQNSSTSHPNVLPIPGVVVSDNGGSAANIRGQMISRGFQFSSDSMQNATKTMCLAHSSAFRMQPLIICRRQFQTQVGMCRQFVNTRPVMLAASPCSFLLCQSDYSHLETKGEKEMLSLRVSPPLSSLQNPNFNHTHFSTPIKIPNFRVLNLHPLSRTHFTPPIKTANNKTHFKKLACNALKDSGEETKAVSDRGGGGDDGGGGGGGDGGRDDEQVEKKSGPFPEWLNITTDDAKTVFAAIAVSLAFRSFIAEPRYIPSLSMYPTLDVGDRIVAEKVTYYFRKPCANDVVIFKSPPVLQQVGYTDYDVFIKRVVAKEGDIVEVRNGKLIVNGVERNEKFILEPPSYNMTPIRVPENSVFVMGDNRNNSYDSHVWGPLPAKNILGRSLFRYWPPKRIGATVLETGCAADKQESVPVSQQKEGADKQDSIPVSQQKEGADKKDIVPASQQKESVSLN</sequence>
<feature type="repeat" description="PPR" evidence="14">
    <location>
        <begin position="279"/>
        <end position="313"/>
    </location>
</feature>
<feature type="repeat" description="PPR" evidence="14">
    <location>
        <begin position="349"/>
        <end position="383"/>
    </location>
</feature>
<feature type="region of interest" description="Disordered" evidence="15">
    <location>
        <begin position="913"/>
        <end position="960"/>
    </location>
</feature>
<accession>A0A4Y1RXI2</accession>
<dbReference type="CDD" id="cd06530">
    <property type="entry name" value="S26_SPase_I"/>
    <property type="match status" value="1"/>
</dbReference>
<evidence type="ECO:0000256" key="7">
    <source>
        <dbReference type="ARBA" id="ARBA00022640"/>
    </source>
</evidence>
<dbReference type="InterPro" id="IPR019533">
    <property type="entry name" value="Peptidase_S26"/>
</dbReference>
<dbReference type="InterPro" id="IPR019756">
    <property type="entry name" value="Pept_S26A_signal_pept_1_Ser-AS"/>
</dbReference>
<feature type="repeat" description="PPR" evidence="14">
    <location>
        <begin position="68"/>
        <end position="102"/>
    </location>
</feature>
<evidence type="ECO:0000256" key="3">
    <source>
        <dbReference type="ARBA" id="ARBA00004370"/>
    </source>
</evidence>
<feature type="region of interest" description="Disordered" evidence="15">
    <location>
        <begin position="692"/>
        <end position="729"/>
    </location>
</feature>
<keyword evidence="9" id="KW-0677">Repeat</keyword>
<keyword evidence="17" id="KW-0418">Kinase</keyword>
<dbReference type="InterPro" id="IPR011990">
    <property type="entry name" value="TPR-like_helical_dom_sf"/>
</dbReference>
<evidence type="ECO:0000256" key="11">
    <source>
        <dbReference type="ARBA" id="ARBA00022946"/>
    </source>
</evidence>
<name>A0A4Y1RXI2_PRUDU</name>
<keyword evidence="7" id="KW-0934">Plastid</keyword>
<dbReference type="PANTHER" id="PTHR47931">
    <property type="entry name" value="OS01G0228400 PROTEIN"/>
    <property type="match status" value="1"/>
</dbReference>
<evidence type="ECO:0000256" key="9">
    <source>
        <dbReference type="ARBA" id="ARBA00022737"/>
    </source>
</evidence>
<keyword evidence="8" id="KW-0645">Protease</keyword>
<dbReference type="GO" id="GO:0006465">
    <property type="term" value="P:signal peptide processing"/>
    <property type="evidence" value="ECO:0007669"/>
    <property type="project" value="InterPro"/>
</dbReference>
<feature type="repeat" description="PPR" evidence="14">
    <location>
        <begin position="138"/>
        <end position="173"/>
    </location>
</feature>
<feature type="active site" evidence="13">
    <location>
        <position position="816"/>
    </location>
</feature>